<gene>
    <name evidence="1" type="ordered locus">M5M_01140</name>
</gene>
<protein>
    <submittedName>
        <fullName evidence="1">Uncharacterized protein</fullName>
    </submittedName>
</protein>
<dbReference type="EMBL" id="CP003746">
    <property type="protein sequence ID" value="AFU97459.1"/>
    <property type="molecule type" value="Genomic_DNA"/>
</dbReference>
<accession>K4KEI1</accession>
<organism evidence="1 2">
    <name type="scientific">Simiduia agarivorans (strain DSM 21679 / JCM 13881 / BCRC 17597 / SA1)</name>
    <dbReference type="NCBI Taxonomy" id="1117647"/>
    <lineage>
        <taxon>Bacteria</taxon>
        <taxon>Pseudomonadati</taxon>
        <taxon>Pseudomonadota</taxon>
        <taxon>Gammaproteobacteria</taxon>
        <taxon>Cellvibrionales</taxon>
        <taxon>Cellvibrionaceae</taxon>
        <taxon>Simiduia</taxon>
    </lineage>
</organism>
<dbReference type="Pfam" id="PF20227">
    <property type="entry name" value="DUF6586"/>
    <property type="match status" value="1"/>
</dbReference>
<dbReference type="HOGENOM" id="CLU_1712044_0_0_6"/>
<keyword evidence="2" id="KW-1185">Reference proteome</keyword>
<name>K4KEI1_SIMAS</name>
<dbReference type="KEGG" id="saga:M5M_01140"/>
<reference evidence="1 2" key="1">
    <citation type="journal article" date="2013" name="Genome Announc.">
        <title>Complete genome sequence of Simiduia agarivorans SA1(T), a marine bacterium able to degrade a variety of polysaccharides.</title>
        <authorList>
            <person name="Lin S.Y."/>
            <person name="Shieh W.Y."/>
            <person name="Chen J.S."/>
            <person name="Tang S.L."/>
        </authorList>
    </citation>
    <scope>NUCLEOTIDE SEQUENCE [LARGE SCALE GENOMIC DNA]</scope>
    <source>
        <strain evidence="2">DSM 21679 / JCM 13881 / BCRC 17597 / SA1</strain>
    </source>
</reference>
<dbReference type="STRING" id="1117647.M5M_01140"/>
<evidence type="ECO:0000313" key="1">
    <source>
        <dbReference type="EMBL" id="AFU97459.1"/>
    </source>
</evidence>
<dbReference type="RefSeq" id="WP_015045632.1">
    <property type="nucleotide sequence ID" value="NC_018868.3"/>
</dbReference>
<dbReference type="AlphaFoldDB" id="K4KEI1"/>
<proteinExistence type="predicted"/>
<evidence type="ECO:0000313" key="2">
    <source>
        <dbReference type="Proteomes" id="UP000000466"/>
    </source>
</evidence>
<sequence length="153" mass="16812">MAASLNQQFAWCELLLAQWGADSLPWRQDALVQSLSWHLHIAYCALLRDMAGAARLPLTVAPTSVLALIERIPDGRNCPAEWEELAQLESGDSWLSALRSQPATPAQVLDTGQAQNALIASSQGAALDVNGCREALVALKRFTERWRELGQEY</sequence>
<dbReference type="InterPro" id="IPR046493">
    <property type="entry name" value="DUF6586"/>
</dbReference>
<dbReference type="Proteomes" id="UP000000466">
    <property type="component" value="Chromosome"/>
</dbReference>